<dbReference type="RefSeq" id="XP_031780904.1">
    <property type="nucleotide sequence ID" value="XM_031925044.1"/>
</dbReference>
<protein>
    <recommendedName>
        <fullName evidence="3">DDE Tnp4 domain-containing protein</fullName>
    </recommendedName>
</protein>
<accession>A0A7M7Q2Q3</accession>
<evidence type="ECO:0000256" key="2">
    <source>
        <dbReference type="ARBA" id="ARBA00022723"/>
    </source>
</evidence>
<dbReference type="GeneID" id="107981734"/>
<dbReference type="EnsemblMetazoa" id="XM_031925044">
    <property type="protein sequence ID" value="XP_031780904"/>
    <property type="gene ID" value="LOC107981734"/>
</dbReference>
<dbReference type="AlphaFoldDB" id="A0A7M7Q2Q3"/>
<dbReference type="InParanoid" id="A0A7M7Q2Q3"/>
<evidence type="ECO:0000256" key="1">
    <source>
        <dbReference type="ARBA" id="ARBA00001968"/>
    </source>
</evidence>
<sequence>MDHHEIVREIAELGHAYIEYNEIIRRKRRLRRWWSKPLIRHNYLTGYGSYRSVFTYFKLNDEEEFIQFTRMNVQAFKYLYTLVHAALIKRSIRPALPPELRLSLTLNYLAHGDSIIKHKWFYSIGMSTIKDDFMTDLHVPNCLGAIDGRHCRIRKLPNSGSLFFNYKKFYSIVLMVCCDSKKRFIWTNIGDYGSFNDAGIFNNTDLGRGLQQGLIDLPPPKPLPNSNIISPNFFIGDVLRNP</sequence>
<dbReference type="GO" id="GO:0046872">
    <property type="term" value="F:metal ion binding"/>
    <property type="evidence" value="ECO:0007669"/>
    <property type="project" value="UniProtKB-KW"/>
</dbReference>
<dbReference type="FunCoup" id="A0A7M7Q2Q3">
    <property type="interactions" value="1"/>
</dbReference>
<evidence type="ECO:0000313" key="4">
    <source>
        <dbReference type="EnsemblMetazoa" id="XP_031780904"/>
    </source>
</evidence>
<dbReference type="KEGG" id="nvi:107981734"/>
<proteinExistence type="predicted"/>
<keyword evidence="2" id="KW-0479">Metal-binding</keyword>
<dbReference type="InterPro" id="IPR027806">
    <property type="entry name" value="HARBI1_dom"/>
</dbReference>
<feature type="domain" description="DDE Tnp4" evidence="3">
    <location>
        <begin position="146"/>
        <end position="213"/>
    </location>
</feature>
<evidence type="ECO:0000313" key="5">
    <source>
        <dbReference type="Proteomes" id="UP000002358"/>
    </source>
</evidence>
<comment type="cofactor">
    <cofactor evidence="1">
        <name>a divalent metal cation</name>
        <dbReference type="ChEBI" id="CHEBI:60240"/>
    </cofactor>
</comment>
<reference evidence="4" key="1">
    <citation type="submission" date="2021-01" db="UniProtKB">
        <authorList>
            <consortium name="EnsemblMetazoa"/>
        </authorList>
    </citation>
    <scope>IDENTIFICATION</scope>
</reference>
<dbReference type="Pfam" id="PF13359">
    <property type="entry name" value="DDE_Tnp_4"/>
    <property type="match status" value="1"/>
</dbReference>
<dbReference type="Proteomes" id="UP000002358">
    <property type="component" value="Unassembled WGS sequence"/>
</dbReference>
<dbReference type="OrthoDB" id="6732784at2759"/>
<name>A0A7M7Q2Q3_NASVI</name>
<keyword evidence="5" id="KW-1185">Reference proteome</keyword>
<organism evidence="4 5">
    <name type="scientific">Nasonia vitripennis</name>
    <name type="common">Parasitic wasp</name>
    <dbReference type="NCBI Taxonomy" id="7425"/>
    <lineage>
        <taxon>Eukaryota</taxon>
        <taxon>Metazoa</taxon>
        <taxon>Ecdysozoa</taxon>
        <taxon>Arthropoda</taxon>
        <taxon>Hexapoda</taxon>
        <taxon>Insecta</taxon>
        <taxon>Pterygota</taxon>
        <taxon>Neoptera</taxon>
        <taxon>Endopterygota</taxon>
        <taxon>Hymenoptera</taxon>
        <taxon>Apocrita</taxon>
        <taxon>Proctotrupomorpha</taxon>
        <taxon>Chalcidoidea</taxon>
        <taxon>Pteromalidae</taxon>
        <taxon>Pteromalinae</taxon>
        <taxon>Nasonia</taxon>
    </lineage>
</organism>
<evidence type="ECO:0000259" key="3">
    <source>
        <dbReference type="Pfam" id="PF13359"/>
    </source>
</evidence>